<evidence type="ECO:0000256" key="2">
    <source>
        <dbReference type="ARBA" id="ARBA00022679"/>
    </source>
</evidence>
<dbReference type="AlphaFoldDB" id="A0A1H6FZP3"/>
<sequence length="502" mass="52375">MEAERTPVVAAWAEVCVRGAERPPVLSLVAKASEEALATAAVRPSEVDRVSVLGILAGGGPRPASDLAERLGLRARRCETTTIGGNGPQWLVTRAAAEIAAGRLRSTLIAGGEALAGAGAGASGGQDGQPSASTGGDPDPLVGDPRPGVGPAEIAIGLGLPLHVYAILESAYAARLGRRPAAHRAALGELLAPFSEVAARHPYAWSRTPLTAREIALPGPDNRLVCEQYTKRMCANPRVNQAAALLVCSLAEARRLGLAEQAVFVWAGADATDVWEPSARPELWRSPGIELAAGATLNAAGVQLEEVAYRDLYSCFPVAVELALDALAALSDGRGVDAVPPTVTGGLPFFGGPGNNYSTHAIATVCRLLSGAEGRQLALVGALGWYLTKHSYGLYGSSPPPGGFVRADTSVEQRRIDASALPVVREPEPLAERARVEGWTVVRAPDGTAEHAPVIARLNDGRRVVCEATDEQLSAFASDEVDLTGATLEVRGWPPRYRLVRA</sequence>
<evidence type="ECO:0000256" key="4">
    <source>
        <dbReference type="SAM" id="MobiDB-lite"/>
    </source>
</evidence>
<proteinExistence type="inferred from homology"/>
<dbReference type="PANTHER" id="PTHR18919:SF139">
    <property type="entry name" value="THIOLASE-LIKE PROTEIN TYPE 1 ADDITIONAL C-TERMINAL DOMAIN-CONTAINING PROTEIN"/>
    <property type="match status" value="1"/>
</dbReference>
<keyword evidence="7" id="KW-1185">Reference proteome</keyword>
<evidence type="ECO:0000313" key="6">
    <source>
        <dbReference type="EMBL" id="SEH15852.1"/>
    </source>
</evidence>
<dbReference type="Gene3D" id="3.40.47.10">
    <property type="match status" value="1"/>
</dbReference>
<evidence type="ECO:0000259" key="5">
    <source>
        <dbReference type="Pfam" id="PF18313"/>
    </source>
</evidence>
<accession>A0A1H6FZP3</accession>
<dbReference type="OrthoDB" id="4470569at2"/>
<comment type="similarity">
    <text evidence="1">Belongs to the thiolase-like superfamily. Thiolase family.</text>
</comment>
<reference evidence="7" key="1">
    <citation type="submission" date="2016-10" db="EMBL/GenBank/DDBJ databases">
        <authorList>
            <person name="Varghese N."/>
            <person name="Submissions S."/>
        </authorList>
    </citation>
    <scope>NUCLEOTIDE SEQUENCE [LARGE SCALE GENOMIC DNA]</scope>
    <source>
        <strain evidence="7">ATCC 35263</strain>
    </source>
</reference>
<dbReference type="EMBL" id="FNWJ01000002">
    <property type="protein sequence ID" value="SEH15852.1"/>
    <property type="molecule type" value="Genomic_DNA"/>
</dbReference>
<dbReference type="Pfam" id="PF18313">
    <property type="entry name" value="TLP1_add_C"/>
    <property type="match status" value="1"/>
</dbReference>
<evidence type="ECO:0000256" key="3">
    <source>
        <dbReference type="ARBA" id="ARBA00023315"/>
    </source>
</evidence>
<dbReference type="PANTHER" id="PTHR18919">
    <property type="entry name" value="ACETYL-COA C-ACYLTRANSFERASE"/>
    <property type="match status" value="1"/>
</dbReference>
<keyword evidence="3" id="KW-0012">Acyltransferase</keyword>
<dbReference type="Proteomes" id="UP000222056">
    <property type="component" value="Unassembled WGS sequence"/>
</dbReference>
<dbReference type="InterPro" id="IPR040771">
    <property type="entry name" value="TLP1_add_C"/>
</dbReference>
<name>A0A1H6FZP3_THEAL</name>
<dbReference type="GO" id="GO:0016746">
    <property type="term" value="F:acyltransferase activity"/>
    <property type="evidence" value="ECO:0007669"/>
    <property type="project" value="UniProtKB-KW"/>
</dbReference>
<dbReference type="RefSeq" id="WP_093118790.1">
    <property type="nucleotide sequence ID" value="NZ_FNWJ01000002.1"/>
</dbReference>
<dbReference type="InterPro" id="IPR016039">
    <property type="entry name" value="Thiolase-like"/>
</dbReference>
<feature type="region of interest" description="Disordered" evidence="4">
    <location>
        <begin position="119"/>
        <end position="148"/>
    </location>
</feature>
<evidence type="ECO:0000313" key="7">
    <source>
        <dbReference type="Proteomes" id="UP000222056"/>
    </source>
</evidence>
<organism evidence="6 7">
    <name type="scientific">Thermoleophilum album</name>
    <dbReference type="NCBI Taxonomy" id="29539"/>
    <lineage>
        <taxon>Bacteria</taxon>
        <taxon>Bacillati</taxon>
        <taxon>Actinomycetota</taxon>
        <taxon>Thermoleophilia</taxon>
        <taxon>Thermoleophilales</taxon>
        <taxon>Thermoleophilaceae</taxon>
        <taxon>Thermoleophilum</taxon>
    </lineage>
</organism>
<dbReference type="STRING" id="29539.SAMN02745716_2086"/>
<dbReference type="Gene3D" id="2.40.50.840">
    <property type="match status" value="1"/>
</dbReference>
<keyword evidence="2 6" id="KW-0808">Transferase</keyword>
<dbReference type="SUPFAM" id="SSF53901">
    <property type="entry name" value="Thiolase-like"/>
    <property type="match status" value="2"/>
</dbReference>
<protein>
    <submittedName>
        <fullName evidence="6">Acetyl-CoA C-acetyltransferase</fullName>
    </submittedName>
</protein>
<evidence type="ECO:0000256" key="1">
    <source>
        <dbReference type="ARBA" id="ARBA00010982"/>
    </source>
</evidence>
<gene>
    <name evidence="6" type="ORF">SAMN02745716_2086</name>
</gene>
<feature type="domain" description="Thiolase-like protein type 1 additional C-terminal" evidence="5">
    <location>
        <begin position="418"/>
        <end position="491"/>
    </location>
</feature>